<dbReference type="Proteomes" id="UP001529338">
    <property type="component" value="Unassembled WGS sequence"/>
</dbReference>
<dbReference type="PANTHER" id="PTHR34512">
    <property type="entry name" value="CELL SURFACE PROTEIN"/>
    <property type="match status" value="1"/>
</dbReference>
<dbReference type="Gene3D" id="2.130.10.10">
    <property type="entry name" value="YVTN repeat-like/Quinoprotein amine dehydrogenase"/>
    <property type="match status" value="2"/>
</dbReference>
<gene>
    <name evidence="3" type="ORF">QRT04_06155</name>
</gene>
<accession>A0ABT7SE96</accession>
<reference evidence="3 4" key="1">
    <citation type="submission" date="2023-06" db="EMBL/GenBank/DDBJ databases">
        <title>Cellulomonas sp. MW4 Whole genome sequence.</title>
        <authorList>
            <person name="Park S."/>
        </authorList>
    </citation>
    <scope>NUCLEOTIDE SEQUENCE [LARGE SCALE GENOMIC DNA]</scope>
    <source>
        <strain evidence="3 4">MW4</strain>
    </source>
</reference>
<dbReference type="RefSeq" id="WP_289454283.1">
    <property type="nucleotide sequence ID" value="NZ_JAUCGQ010000001.1"/>
</dbReference>
<dbReference type="InterPro" id="IPR002372">
    <property type="entry name" value="PQQ_rpt_dom"/>
</dbReference>
<dbReference type="SUPFAM" id="SSF50998">
    <property type="entry name" value="Quinoprotein alcohol dehydrogenase-like"/>
    <property type="match status" value="2"/>
</dbReference>
<dbReference type="EMBL" id="JAUCGQ010000001">
    <property type="protein sequence ID" value="MDM7854510.1"/>
    <property type="molecule type" value="Genomic_DNA"/>
</dbReference>
<comment type="caution">
    <text evidence="3">The sequence shown here is derived from an EMBL/GenBank/DDBJ whole genome shotgun (WGS) entry which is preliminary data.</text>
</comment>
<feature type="domain" description="Pyrrolo-quinoline quinone repeat" evidence="2">
    <location>
        <begin position="193"/>
        <end position="314"/>
    </location>
</feature>
<name>A0ABT7SE96_9CELL</name>
<keyword evidence="4" id="KW-1185">Reference proteome</keyword>
<organism evidence="3 4">
    <name type="scientific">Cellulomonas alba</name>
    <dbReference type="NCBI Taxonomy" id="3053467"/>
    <lineage>
        <taxon>Bacteria</taxon>
        <taxon>Bacillati</taxon>
        <taxon>Actinomycetota</taxon>
        <taxon>Actinomycetes</taxon>
        <taxon>Micrococcales</taxon>
        <taxon>Cellulomonadaceae</taxon>
        <taxon>Cellulomonas</taxon>
    </lineage>
</organism>
<dbReference type="Pfam" id="PF13360">
    <property type="entry name" value="PQQ_2"/>
    <property type="match status" value="2"/>
</dbReference>
<dbReference type="InterPro" id="IPR011047">
    <property type="entry name" value="Quinoprotein_ADH-like_sf"/>
</dbReference>
<evidence type="ECO:0000313" key="4">
    <source>
        <dbReference type="Proteomes" id="UP001529338"/>
    </source>
</evidence>
<proteinExistence type="predicted"/>
<evidence type="ECO:0000313" key="3">
    <source>
        <dbReference type="EMBL" id="MDM7854510.1"/>
    </source>
</evidence>
<evidence type="ECO:0000259" key="2">
    <source>
        <dbReference type="Pfam" id="PF13360"/>
    </source>
</evidence>
<evidence type="ECO:0000256" key="1">
    <source>
        <dbReference type="SAM" id="MobiDB-lite"/>
    </source>
</evidence>
<feature type="compositionally biased region" description="Gly residues" evidence="1">
    <location>
        <begin position="38"/>
        <end position="47"/>
    </location>
</feature>
<protein>
    <submittedName>
        <fullName evidence="3">PQQ-binding-like beta-propeller repeat protein</fullName>
    </submittedName>
</protein>
<dbReference type="InterPro" id="IPR015943">
    <property type="entry name" value="WD40/YVTN_repeat-like_dom_sf"/>
</dbReference>
<dbReference type="PANTHER" id="PTHR34512:SF30">
    <property type="entry name" value="OUTER MEMBRANE PROTEIN ASSEMBLY FACTOR BAMB"/>
    <property type="match status" value="1"/>
</dbReference>
<feature type="region of interest" description="Disordered" evidence="1">
    <location>
        <begin position="1"/>
        <end position="47"/>
    </location>
</feature>
<sequence length="510" mass="51633">MARAVAMTRVEVEETPGVAPRAASRAGADRPDAFPAEGGSGRAAGPGRHGGRWIAVAAVVVAALAGTQAAVDAHERTVDARLARIAGAVQRVDAAPSVVWRSDGLGAVVIGQRVVAAGLAVGILTSRDGSRDVVGYDLADGRRRWAVQMDGPDALRARTEAPRATAACAVVPPPASSRGGTPSAPEQVACVTTDQVAAFSDGQLFVTRPARHGHLVVLDAATGRRVVDRPTSPTPAFVVLPGLVVLAEAGADARTHVVGEDLVTGDVRWRYRSAVPSVIATGEPFLRLVVVGRQVVLVDGSGTATVLSSTGAARRPTTRPLLGWSVDASGGVWLETGAAPGSGGSDPATVVVRPRGGEVVLPGRGVAPLVDDGSLPDLVVSSAAGRTTGADASTGARRWVSSLQAEPPGSLVLGGRVVVVTPRGVAALDGRDGSTDWVARADAGGVVTALASDGRRVLAVEEGGGDAVLVALRASDGRVEWRAPLLPGDLRVLARDLVVVGPGYAARVAP</sequence>
<feature type="domain" description="Pyrrolo-quinoline quinone repeat" evidence="2">
    <location>
        <begin position="378"/>
        <end position="485"/>
    </location>
</feature>